<evidence type="ECO:0000313" key="3">
    <source>
        <dbReference type="Proteomes" id="UP000177845"/>
    </source>
</evidence>
<dbReference type="Pfam" id="PF13274">
    <property type="entry name" value="SocA_Panacea"/>
    <property type="match status" value="1"/>
</dbReference>
<sequence>MSVKKGAAQSKLESLILYFASNIPLHLGKKKLAKLMYFVDFTAYELLQKPISGEKYKKYLYGPMPVRFYDILDDMVSKNMLEVGEQHAEFTPSTIVAKVSPDLSVFTPIELELIETITNEYKLSTAKELELKAQSEPPYKMVELNEEIPYHLALYRNTFGEMDVEDAD</sequence>
<reference evidence="2 3" key="1">
    <citation type="journal article" date="2016" name="Nat. Commun.">
        <title>Thousands of microbial genomes shed light on interconnected biogeochemical processes in an aquifer system.</title>
        <authorList>
            <person name="Anantharaman K."/>
            <person name="Brown C.T."/>
            <person name="Hug L.A."/>
            <person name="Sharon I."/>
            <person name="Castelle C.J."/>
            <person name="Probst A.J."/>
            <person name="Thomas B.C."/>
            <person name="Singh A."/>
            <person name="Wilkins M.J."/>
            <person name="Karaoz U."/>
            <person name="Brodie E.L."/>
            <person name="Williams K.H."/>
            <person name="Hubbard S.S."/>
            <person name="Banfield J.F."/>
        </authorList>
    </citation>
    <scope>NUCLEOTIDE SEQUENCE [LARGE SCALE GENOMIC DNA]</scope>
</reference>
<protein>
    <recommendedName>
        <fullName evidence="1">Antitoxin SocA-like Panacea domain-containing protein</fullName>
    </recommendedName>
</protein>
<organism evidence="2 3">
    <name type="scientific">candidate division WWE3 bacterium RIFOXYD1_FULL_43_17</name>
    <dbReference type="NCBI Taxonomy" id="1802652"/>
    <lineage>
        <taxon>Bacteria</taxon>
        <taxon>Katanobacteria</taxon>
    </lineage>
</organism>
<evidence type="ECO:0000259" key="1">
    <source>
        <dbReference type="Pfam" id="PF13274"/>
    </source>
</evidence>
<dbReference type="Proteomes" id="UP000177845">
    <property type="component" value="Unassembled WGS sequence"/>
</dbReference>
<feature type="domain" description="Antitoxin SocA-like Panacea" evidence="1">
    <location>
        <begin position="32"/>
        <end position="136"/>
    </location>
</feature>
<dbReference type="InterPro" id="IPR025272">
    <property type="entry name" value="SocA_Panacea"/>
</dbReference>
<accession>A0A1F4XDS3</accession>
<dbReference type="AlphaFoldDB" id="A0A1F4XDS3"/>
<evidence type="ECO:0000313" key="2">
    <source>
        <dbReference type="EMBL" id="OGC79802.1"/>
    </source>
</evidence>
<comment type="caution">
    <text evidence="2">The sequence shown here is derived from an EMBL/GenBank/DDBJ whole genome shotgun (WGS) entry which is preliminary data.</text>
</comment>
<gene>
    <name evidence="2" type="ORF">A3K01_01755</name>
</gene>
<name>A0A1F4XDS3_UNCKA</name>
<proteinExistence type="predicted"/>
<dbReference type="EMBL" id="MEWJ01000035">
    <property type="protein sequence ID" value="OGC79802.1"/>
    <property type="molecule type" value="Genomic_DNA"/>
</dbReference>